<sequence>MSGYVSLREIISVLSQLEGANSGPFQGSASRPGETYPDAYENDWLDDADEDLSPKPLSERRQEARAFKQFTRFEMQMSQLDGQVSSATSDHVFIWNFLNSHHQLRTLINAARQVDSSVVVLSSALQLRRRLNRVSQLFERNFTELYPRHLKRRPERSRPDLLWKSLNPYGVPKVVNITSSRDPHTDGAQQEQIPGELRMLSKDLVQFLNGLREFPEFIDEGVSTAVMNFHDDLTYWASTLEEFEGQLRSAPLARYIADLMPMIGTHLDALTGALSFFVETGLAAIRQFQSRAVSNLVNFSTVATFFSAITAQTLQISFTEVSTTIGAAVNTFWVASLIFSVAAVVNSLLGLSWSGTLYRSPRHKVPFIVRMWLPGNPLALFLIAVELFFIGLILFVRSSKQSQATIILTTVLAICYSGAILCVIVWVSLERWTFAKYQGLRWLYDVLAVQFEFVTLAHDALLDSWNEIAVLFHPIIRFLERQPSRWSQKLSTNSFRPSRRSQPPSHLPPPVTAPITMLKDTDDTKSLPQLSIRIPPSGSIGARTAPIELESARWDPVQSPVDTPHPPTDNSESPYKDLMSAYTPVTRPPMNARLQWKRAISSIVLQKRQSMNTPRLTALPTSPTFDRDLQRREYFPPFLTIREDSSDDHYLTFQPFKNSVSVLANEGLIRSLDFSPDGKYLATASWDRSSRIFQVETHSRFSLEPSRVLTLTGFGRQVLWFVWNKFLVVLALTEDGTLDVMPRPDSVDSLAWMDDGSSFASAEGSKVYVFDLGDREHAREIHDFDRFQLHDIVIAGNTNRMVAVASLTEIKDESTPFQSKSARRILVYNMMKRKIESQIPIMENVTHVAISKAGDHVLLSCEGSAYPTLWKLHQVHGMMRIQFLRAYCPERDGPWATSPVFAGPDDQFVVGCTKGNDIYVWNRDNGNTLQHIKDQDHPAGRISSLAARTTSSGRTLLAAGYTEGHIRFWTNFESQIAGDDSTDSQPR</sequence>
<feature type="compositionally biased region" description="Acidic residues" evidence="4">
    <location>
        <begin position="40"/>
        <end position="51"/>
    </location>
</feature>
<evidence type="ECO:0000256" key="3">
    <source>
        <dbReference type="PROSITE-ProRule" id="PRU00221"/>
    </source>
</evidence>
<dbReference type="InterPro" id="IPR015943">
    <property type="entry name" value="WD40/YVTN_repeat-like_dom_sf"/>
</dbReference>
<dbReference type="PANTHER" id="PTHR22847:SF637">
    <property type="entry name" value="WD REPEAT DOMAIN 5B"/>
    <property type="match status" value="1"/>
</dbReference>
<feature type="transmembrane region" description="Helical" evidence="5">
    <location>
        <begin position="332"/>
        <end position="358"/>
    </location>
</feature>
<keyword evidence="2" id="KW-0677">Repeat</keyword>
<reference evidence="6 7" key="1">
    <citation type="journal article" date="2016" name="Mol. Biol. Evol.">
        <title>Comparative Genomics of Early-Diverging Mushroom-Forming Fungi Provides Insights into the Origins of Lignocellulose Decay Capabilities.</title>
        <authorList>
            <person name="Nagy L.G."/>
            <person name="Riley R."/>
            <person name="Tritt A."/>
            <person name="Adam C."/>
            <person name="Daum C."/>
            <person name="Floudas D."/>
            <person name="Sun H."/>
            <person name="Yadav J.S."/>
            <person name="Pangilinan J."/>
            <person name="Larsson K.H."/>
            <person name="Matsuura K."/>
            <person name="Barry K."/>
            <person name="Labutti K."/>
            <person name="Kuo R."/>
            <person name="Ohm R.A."/>
            <person name="Bhattacharya S.S."/>
            <person name="Shirouzu T."/>
            <person name="Yoshinaga Y."/>
            <person name="Martin F.M."/>
            <person name="Grigoriev I.V."/>
            <person name="Hibbett D.S."/>
        </authorList>
    </citation>
    <scope>NUCLEOTIDE SEQUENCE [LARGE SCALE GENOMIC DNA]</scope>
    <source>
        <strain evidence="6 7">HHB9708</strain>
    </source>
</reference>
<feature type="region of interest" description="Disordered" evidence="4">
    <location>
        <begin position="490"/>
        <end position="513"/>
    </location>
</feature>
<dbReference type="InterPro" id="IPR001680">
    <property type="entry name" value="WD40_rpt"/>
</dbReference>
<keyword evidence="1 3" id="KW-0853">WD repeat</keyword>
<keyword evidence="5" id="KW-0812">Transmembrane</keyword>
<keyword evidence="7" id="KW-1185">Reference proteome</keyword>
<dbReference type="GO" id="GO:1990234">
    <property type="term" value="C:transferase complex"/>
    <property type="evidence" value="ECO:0007669"/>
    <property type="project" value="UniProtKB-ARBA"/>
</dbReference>
<protein>
    <submittedName>
        <fullName evidence="6">WD40 repeat-like protein</fullName>
    </submittedName>
</protein>
<name>A0A164XRB8_9AGAM</name>
<dbReference type="SUPFAM" id="SSF63829">
    <property type="entry name" value="Calcium-dependent phosphotriesterase"/>
    <property type="match status" value="1"/>
</dbReference>
<keyword evidence="5" id="KW-0472">Membrane</keyword>
<organism evidence="6 7">
    <name type="scientific">Sistotremastrum niveocremeum HHB9708</name>
    <dbReference type="NCBI Taxonomy" id="1314777"/>
    <lineage>
        <taxon>Eukaryota</taxon>
        <taxon>Fungi</taxon>
        <taxon>Dikarya</taxon>
        <taxon>Basidiomycota</taxon>
        <taxon>Agaricomycotina</taxon>
        <taxon>Agaricomycetes</taxon>
        <taxon>Sistotremastrales</taxon>
        <taxon>Sistotremastraceae</taxon>
        <taxon>Sertulicium</taxon>
        <taxon>Sertulicium niveocremeum</taxon>
    </lineage>
</organism>
<feature type="transmembrane region" description="Helical" evidence="5">
    <location>
        <begin position="378"/>
        <end position="398"/>
    </location>
</feature>
<gene>
    <name evidence="6" type="ORF">SISNIDRAFT_482806</name>
</gene>
<dbReference type="AlphaFoldDB" id="A0A164XRB8"/>
<dbReference type="PROSITE" id="PS50082">
    <property type="entry name" value="WD_REPEATS_2"/>
    <property type="match status" value="1"/>
</dbReference>
<evidence type="ECO:0000256" key="4">
    <source>
        <dbReference type="SAM" id="MobiDB-lite"/>
    </source>
</evidence>
<feature type="transmembrane region" description="Helical" evidence="5">
    <location>
        <begin position="404"/>
        <end position="429"/>
    </location>
</feature>
<feature type="region of interest" description="Disordered" evidence="4">
    <location>
        <begin position="556"/>
        <end position="575"/>
    </location>
</feature>
<dbReference type="STRING" id="1314777.A0A164XRB8"/>
<dbReference type="Proteomes" id="UP000076722">
    <property type="component" value="Unassembled WGS sequence"/>
</dbReference>
<dbReference type="EMBL" id="KV419399">
    <property type="protein sequence ID" value="KZS96217.1"/>
    <property type="molecule type" value="Genomic_DNA"/>
</dbReference>
<evidence type="ECO:0000313" key="6">
    <source>
        <dbReference type="EMBL" id="KZS96217.1"/>
    </source>
</evidence>
<dbReference type="Pfam" id="PF00400">
    <property type="entry name" value="WD40"/>
    <property type="match status" value="1"/>
</dbReference>
<dbReference type="OrthoDB" id="972532at2759"/>
<feature type="repeat" description="WD" evidence="3">
    <location>
        <begin position="662"/>
        <end position="703"/>
    </location>
</feature>
<dbReference type="PANTHER" id="PTHR22847">
    <property type="entry name" value="WD40 REPEAT PROTEIN"/>
    <property type="match status" value="1"/>
</dbReference>
<evidence type="ECO:0000256" key="1">
    <source>
        <dbReference type="ARBA" id="ARBA00022574"/>
    </source>
</evidence>
<keyword evidence="5" id="KW-1133">Transmembrane helix</keyword>
<evidence type="ECO:0000313" key="7">
    <source>
        <dbReference type="Proteomes" id="UP000076722"/>
    </source>
</evidence>
<dbReference type="SMART" id="SM00320">
    <property type="entry name" value="WD40"/>
    <property type="match status" value="3"/>
</dbReference>
<evidence type="ECO:0000256" key="5">
    <source>
        <dbReference type="SAM" id="Phobius"/>
    </source>
</evidence>
<accession>A0A164XRB8</accession>
<evidence type="ECO:0000256" key="2">
    <source>
        <dbReference type="ARBA" id="ARBA00022737"/>
    </source>
</evidence>
<dbReference type="Gene3D" id="2.130.10.10">
    <property type="entry name" value="YVTN repeat-like/Quinoprotein amine dehydrogenase"/>
    <property type="match status" value="1"/>
</dbReference>
<proteinExistence type="predicted"/>
<feature type="region of interest" description="Disordered" evidence="4">
    <location>
        <begin position="22"/>
        <end position="59"/>
    </location>
</feature>